<comment type="caution">
    <text evidence="3">The sequence shown here is derived from an EMBL/GenBank/DDBJ whole genome shotgun (WGS) entry which is preliminary data.</text>
</comment>
<organism evidence="3 4">
    <name type="scientific">Chiloscyllium punctatum</name>
    <name type="common">Brownbanded bambooshark</name>
    <name type="synonym">Hemiscyllium punctatum</name>
    <dbReference type="NCBI Taxonomy" id="137246"/>
    <lineage>
        <taxon>Eukaryota</taxon>
        <taxon>Metazoa</taxon>
        <taxon>Chordata</taxon>
        <taxon>Craniata</taxon>
        <taxon>Vertebrata</taxon>
        <taxon>Chondrichthyes</taxon>
        <taxon>Elasmobranchii</taxon>
        <taxon>Galeomorphii</taxon>
        <taxon>Galeoidea</taxon>
        <taxon>Orectolobiformes</taxon>
        <taxon>Hemiscylliidae</taxon>
        <taxon>Chiloscyllium</taxon>
    </lineage>
</organism>
<evidence type="ECO:0000313" key="4">
    <source>
        <dbReference type="Proteomes" id="UP000287033"/>
    </source>
</evidence>
<dbReference type="AlphaFoldDB" id="A0A401SKH1"/>
<dbReference type="PANTHER" id="PTHR14796">
    <property type="entry name" value="NEURENSIN 1-RELATED"/>
    <property type="match status" value="1"/>
</dbReference>
<keyword evidence="2" id="KW-1133">Transmembrane helix</keyword>
<name>A0A401SKH1_CHIPU</name>
<dbReference type="OMA" id="GSSCLQF"/>
<dbReference type="PANTHER" id="PTHR14796:SF5">
    <property type="entry name" value="NEURENSIN-2"/>
    <property type="match status" value="1"/>
</dbReference>
<keyword evidence="2" id="KW-0472">Membrane</keyword>
<feature type="transmembrane region" description="Helical" evidence="2">
    <location>
        <begin position="175"/>
        <end position="197"/>
    </location>
</feature>
<evidence type="ECO:0000313" key="3">
    <source>
        <dbReference type="EMBL" id="GCC30892.1"/>
    </source>
</evidence>
<keyword evidence="4" id="KW-1185">Reference proteome</keyword>
<dbReference type="GO" id="GO:0030133">
    <property type="term" value="C:transport vesicle"/>
    <property type="evidence" value="ECO:0007669"/>
    <property type="project" value="InterPro"/>
</dbReference>
<evidence type="ECO:0000256" key="1">
    <source>
        <dbReference type="SAM" id="MobiDB-lite"/>
    </source>
</evidence>
<protein>
    <recommendedName>
        <fullName evidence="5">Neurensin-2</fullName>
    </recommendedName>
</protein>
<dbReference type="GO" id="GO:0043025">
    <property type="term" value="C:neuronal cell body"/>
    <property type="evidence" value="ECO:0007669"/>
    <property type="project" value="TreeGrafter"/>
</dbReference>
<proteinExistence type="predicted"/>
<feature type="compositionally biased region" description="Polar residues" evidence="1">
    <location>
        <begin position="241"/>
        <end position="252"/>
    </location>
</feature>
<gene>
    <name evidence="3" type="ORF">chiPu_0009346</name>
</gene>
<dbReference type="GO" id="GO:0043005">
    <property type="term" value="C:neuron projection"/>
    <property type="evidence" value="ECO:0007669"/>
    <property type="project" value="TreeGrafter"/>
</dbReference>
<dbReference type="OrthoDB" id="5979667at2759"/>
<dbReference type="STRING" id="137246.A0A401SKH1"/>
<dbReference type="EMBL" id="BEZZ01000331">
    <property type="protein sequence ID" value="GCC30892.1"/>
    <property type="molecule type" value="Genomic_DNA"/>
</dbReference>
<dbReference type="Proteomes" id="UP000287033">
    <property type="component" value="Unassembled WGS sequence"/>
</dbReference>
<sequence length="252" mass="27608">MFCQCGATRLQVQSATGKIHLQLESRADPRLTFGAGGWNRCVSRQFSTSVLQQTNSMAGCGDLCMTQMRGDQQQQQQQRYGVRSYLHLFYEDCTGSMLEDDEPDELNRQRSSSGWRSALWKVGLSAGTILFLVGLATVTTGYLVPPKIEGIGEADFLVVDRRAIEYNEALEVSKLVGAILFSVGGTAIAACILVLTLSRHPPRDEERQFSPILKRGPLETKHKMALTTGSPGDAQIPVSLSRVQSIQPKTGT</sequence>
<dbReference type="InterPro" id="IPR024883">
    <property type="entry name" value="Neurensin"/>
</dbReference>
<feature type="region of interest" description="Disordered" evidence="1">
    <location>
        <begin position="228"/>
        <end position="252"/>
    </location>
</feature>
<dbReference type="Pfam" id="PF14927">
    <property type="entry name" value="Neurensin"/>
    <property type="match status" value="1"/>
</dbReference>
<feature type="transmembrane region" description="Helical" evidence="2">
    <location>
        <begin position="118"/>
        <end position="144"/>
    </location>
</feature>
<dbReference type="GO" id="GO:0007399">
    <property type="term" value="P:nervous system development"/>
    <property type="evidence" value="ECO:0007669"/>
    <property type="project" value="TreeGrafter"/>
</dbReference>
<evidence type="ECO:0008006" key="5">
    <source>
        <dbReference type="Google" id="ProtNLM"/>
    </source>
</evidence>
<keyword evidence="2" id="KW-0812">Transmembrane</keyword>
<reference evidence="3 4" key="1">
    <citation type="journal article" date="2018" name="Nat. Ecol. Evol.">
        <title>Shark genomes provide insights into elasmobranch evolution and the origin of vertebrates.</title>
        <authorList>
            <person name="Hara Y"/>
            <person name="Yamaguchi K"/>
            <person name="Onimaru K"/>
            <person name="Kadota M"/>
            <person name="Koyanagi M"/>
            <person name="Keeley SD"/>
            <person name="Tatsumi K"/>
            <person name="Tanaka K"/>
            <person name="Motone F"/>
            <person name="Kageyama Y"/>
            <person name="Nozu R"/>
            <person name="Adachi N"/>
            <person name="Nishimura O"/>
            <person name="Nakagawa R"/>
            <person name="Tanegashima C"/>
            <person name="Kiyatake I"/>
            <person name="Matsumoto R"/>
            <person name="Murakumo K"/>
            <person name="Nishida K"/>
            <person name="Terakita A"/>
            <person name="Kuratani S"/>
            <person name="Sato K"/>
            <person name="Hyodo S Kuraku.S."/>
        </authorList>
    </citation>
    <scope>NUCLEOTIDE SEQUENCE [LARGE SCALE GENOMIC DNA]</scope>
</reference>
<accession>A0A401SKH1</accession>
<evidence type="ECO:0000256" key="2">
    <source>
        <dbReference type="SAM" id="Phobius"/>
    </source>
</evidence>